<dbReference type="InterPro" id="IPR027417">
    <property type="entry name" value="P-loop_NTPase"/>
</dbReference>
<comment type="caution">
    <text evidence="2">The sequence shown here is derived from an EMBL/GenBank/DDBJ whole genome shotgun (WGS) entry which is preliminary data.</text>
</comment>
<evidence type="ECO:0000313" key="3">
    <source>
        <dbReference type="Proteomes" id="UP000247416"/>
    </source>
</evidence>
<dbReference type="Gene3D" id="3.40.50.300">
    <property type="entry name" value="P-loop containing nucleotide triphosphate hydrolases"/>
    <property type="match status" value="1"/>
</dbReference>
<protein>
    <submittedName>
        <fullName evidence="2">AAA domain-containing protein</fullName>
    </submittedName>
</protein>
<name>A0A318TC86_9BACL</name>
<dbReference type="EMBL" id="QJTJ01000038">
    <property type="protein sequence ID" value="PYF02652.1"/>
    <property type="molecule type" value="Genomic_DNA"/>
</dbReference>
<dbReference type="SUPFAM" id="SSF52540">
    <property type="entry name" value="P-loop containing nucleoside triphosphate hydrolases"/>
    <property type="match status" value="1"/>
</dbReference>
<keyword evidence="3" id="KW-1185">Reference proteome</keyword>
<dbReference type="Proteomes" id="UP000247416">
    <property type="component" value="Unassembled WGS sequence"/>
</dbReference>
<feature type="domain" description="ORC1/DEAH AAA+ ATPase" evidence="1">
    <location>
        <begin position="141"/>
        <end position="289"/>
    </location>
</feature>
<accession>A0A318TC86</accession>
<dbReference type="RefSeq" id="WP_107937230.1">
    <property type="nucleotide sequence ID" value="NZ_CP085009.1"/>
</dbReference>
<evidence type="ECO:0000313" key="2">
    <source>
        <dbReference type="EMBL" id="PYF02652.1"/>
    </source>
</evidence>
<reference evidence="2 3" key="1">
    <citation type="submission" date="2018-06" db="EMBL/GenBank/DDBJ databases">
        <title>Genomic Encyclopedia of Archaeal and Bacterial Type Strains, Phase II (KMG-II): from individual species to whole genera.</title>
        <authorList>
            <person name="Goeker M."/>
        </authorList>
    </citation>
    <scope>NUCLEOTIDE SEQUENCE [LARGE SCALE GENOMIC DNA]</scope>
    <source>
        <strain evidence="2 3">KACC 16626</strain>
    </source>
</reference>
<dbReference type="OrthoDB" id="5593847at2"/>
<gene>
    <name evidence="2" type="ORF">BJ095_1387</name>
</gene>
<sequence length="568" mass="65661">MQELATKEKQLSHDSIVDAIYSEQIIQDYNANPLIEALPPVFTEDDVIEQISVFPPFDESERTLSPNYRFHCIQRLFQYFQPFEKHLDLEQRISRAIRQGYLHRNPFQKEEVTRVHESYQAIKAGKFLKNYQTEIRRTSTGFTIIGLSGIGKSTAIERVLSFYPQLIKHREYNGKPFIFTQISWMKLDCPFDGSLKGLCISFFSELDRLLGTNYLNKFGSQKNTTDLMLQRMAHLASLHGIGLLIIDEIQHLNLSKSGGSDKMLNFFVTLVNTIGVPVIMVGTNKAVSVLQSEFRQARRGSGQGDMVWDQMPKDESWELFVDGMWEYQWTANYTPLTSELNELIYEESQGILDIAVKLFMLAQVRAIATRKEKITKQLITQVANESLRLVKPMLKALKTGIPSEIAKYEDIRPIDMDEEMEKYKASIGMQDRIRIQKKLQEQKRIKKEQPLLEEVTLQLLAMDFNPTAVERAVKMVLKNLGEDIDKSLVLKETLRVLIEKDDKKNQIQMKKKEQKQINQSYLVHLMKEARQNKKSVHELFVEKQIIKNPGEDLWKDDEDGTLVSDAIS</sequence>
<dbReference type="InterPro" id="IPR049945">
    <property type="entry name" value="AAA_22"/>
</dbReference>
<dbReference type="AlphaFoldDB" id="A0A318TC86"/>
<proteinExistence type="predicted"/>
<dbReference type="Pfam" id="PF13401">
    <property type="entry name" value="AAA_22"/>
    <property type="match status" value="1"/>
</dbReference>
<evidence type="ECO:0000259" key="1">
    <source>
        <dbReference type="Pfam" id="PF13401"/>
    </source>
</evidence>
<organism evidence="2 3">
    <name type="scientific">Ureibacillus chungkukjangi</name>
    <dbReference type="NCBI Taxonomy" id="1202712"/>
    <lineage>
        <taxon>Bacteria</taxon>
        <taxon>Bacillati</taxon>
        <taxon>Bacillota</taxon>
        <taxon>Bacilli</taxon>
        <taxon>Bacillales</taxon>
        <taxon>Caryophanaceae</taxon>
        <taxon>Ureibacillus</taxon>
    </lineage>
</organism>
<dbReference type="GO" id="GO:0016887">
    <property type="term" value="F:ATP hydrolysis activity"/>
    <property type="evidence" value="ECO:0007669"/>
    <property type="project" value="InterPro"/>
</dbReference>